<evidence type="ECO:0000259" key="5">
    <source>
        <dbReference type="PROSITE" id="PS51891"/>
    </source>
</evidence>
<dbReference type="PANTHER" id="PTHR33337:SF30">
    <property type="entry name" value="DUF636 DOMAIN PROTEIN (AFU_ORTHOLOGUE AFUA_1G03180)"/>
    <property type="match status" value="1"/>
</dbReference>
<keyword evidence="3" id="KW-0862">Zinc</keyword>
<dbReference type="AlphaFoldDB" id="A0A1Q5UEW3"/>
<evidence type="ECO:0000313" key="7">
    <source>
        <dbReference type="Proteomes" id="UP000186955"/>
    </source>
</evidence>
<dbReference type="Pfam" id="PF04828">
    <property type="entry name" value="GFA"/>
    <property type="match status" value="1"/>
</dbReference>
<comment type="similarity">
    <text evidence="1">Belongs to the Gfa family.</text>
</comment>
<dbReference type="GO" id="GO:0046872">
    <property type="term" value="F:metal ion binding"/>
    <property type="evidence" value="ECO:0007669"/>
    <property type="project" value="UniProtKB-KW"/>
</dbReference>
<evidence type="ECO:0000256" key="2">
    <source>
        <dbReference type="ARBA" id="ARBA00022723"/>
    </source>
</evidence>
<protein>
    <recommendedName>
        <fullName evidence="5">CENP-V/GFA domain-containing protein</fullName>
    </recommendedName>
</protein>
<dbReference type="EMBL" id="MNBE01000308">
    <property type="protein sequence ID" value="OKP11017.1"/>
    <property type="molecule type" value="Genomic_DNA"/>
</dbReference>
<dbReference type="GO" id="GO:0016846">
    <property type="term" value="F:carbon-sulfur lyase activity"/>
    <property type="evidence" value="ECO:0007669"/>
    <property type="project" value="InterPro"/>
</dbReference>
<keyword evidence="4" id="KW-0456">Lyase</keyword>
<dbReference type="OrthoDB" id="9985472at2759"/>
<dbReference type="PROSITE" id="PS51891">
    <property type="entry name" value="CENP_V_GFA"/>
    <property type="match status" value="1"/>
</dbReference>
<evidence type="ECO:0000313" key="6">
    <source>
        <dbReference type="EMBL" id="OKP11017.1"/>
    </source>
</evidence>
<proteinExistence type="inferred from homology"/>
<evidence type="ECO:0000256" key="4">
    <source>
        <dbReference type="ARBA" id="ARBA00023239"/>
    </source>
</evidence>
<evidence type="ECO:0000256" key="3">
    <source>
        <dbReference type="ARBA" id="ARBA00022833"/>
    </source>
</evidence>
<gene>
    <name evidence="6" type="ORF">PENSUB_3538</name>
</gene>
<dbReference type="STRING" id="1316194.A0A1Q5UEW3"/>
<organism evidence="6 7">
    <name type="scientific">Penicillium subrubescens</name>
    <dbReference type="NCBI Taxonomy" id="1316194"/>
    <lineage>
        <taxon>Eukaryota</taxon>
        <taxon>Fungi</taxon>
        <taxon>Dikarya</taxon>
        <taxon>Ascomycota</taxon>
        <taxon>Pezizomycotina</taxon>
        <taxon>Eurotiomycetes</taxon>
        <taxon>Eurotiomycetidae</taxon>
        <taxon>Eurotiales</taxon>
        <taxon>Aspergillaceae</taxon>
        <taxon>Penicillium</taxon>
    </lineage>
</organism>
<evidence type="ECO:0000256" key="1">
    <source>
        <dbReference type="ARBA" id="ARBA00005495"/>
    </source>
</evidence>
<reference evidence="6 7" key="1">
    <citation type="submission" date="2016-10" db="EMBL/GenBank/DDBJ databases">
        <title>Genome sequence of the ascomycete fungus Penicillium subrubescens.</title>
        <authorList>
            <person name="De Vries R.P."/>
            <person name="Peng M."/>
            <person name="Dilokpimol A."/>
            <person name="Hilden K."/>
            <person name="Makela M.R."/>
            <person name="Grigoriev I."/>
            <person name="Riley R."/>
            <person name="Granchi Z."/>
        </authorList>
    </citation>
    <scope>NUCLEOTIDE SEQUENCE [LARGE SCALE GENOMIC DNA]</scope>
    <source>
        <strain evidence="6 7">CBS 132785</strain>
    </source>
</reference>
<dbReference type="PANTHER" id="PTHR33337">
    <property type="entry name" value="GFA DOMAIN-CONTAINING PROTEIN"/>
    <property type="match status" value="1"/>
</dbReference>
<dbReference type="Proteomes" id="UP000186955">
    <property type="component" value="Unassembled WGS sequence"/>
</dbReference>
<dbReference type="InterPro" id="IPR006913">
    <property type="entry name" value="CENP-V/GFA"/>
</dbReference>
<keyword evidence="2" id="KW-0479">Metal-binding</keyword>
<feature type="domain" description="CENP-V/GFA" evidence="5">
    <location>
        <begin position="14"/>
        <end position="141"/>
    </location>
</feature>
<dbReference type="Gene3D" id="3.90.1590.10">
    <property type="entry name" value="glutathione-dependent formaldehyde- activating enzyme (gfa)"/>
    <property type="match status" value="1"/>
</dbReference>
<dbReference type="InterPro" id="IPR011057">
    <property type="entry name" value="Mss4-like_sf"/>
</dbReference>
<accession>A0A1Q5UEW3</accession>
<dbReference type="SUPFAM" id="SSF51316">
    <property type="entry name" value="Mss4-like"/>
    <property type="match status" value="1"/>
</dbReference>
<name>A0A1Q5UEW3_9EURO</name>
<sequence>MSQTRIRVSWGPYNEGKKLKHVDPVSTLTYTYIQGPCYCLSCRKISGSTNTLNLLLPEDKFKVIAGSAKNWTGTHESGKKLTVYFCGDCGTTIYKTHELFPGMVVILAGTLDDPQGLEQAKPMVELFSKHRVSWLPGLSWTEQKEEF</sequence>
<comment type="caution">
    <text evidence="6">The sequence shown here is derived from an EMBL/GenBank/DDBJ whole genome shotgun (WGS) entry which is preliminary data.</text>
</comment>
<keyword evidence="7" id="KW-1185">Reference proteome</keyword>